<feature type="transmembrane region" description="Helical" evidence="2">
    <location>
        <begin position="12"/>
        <end position="31"/>
    </location>
</feature>
<organism evidence="3 4">
    <name type="scientific">Raineyella antarctica</name>
    <dbReference type="NCBI Taxonomy" id="1577474"/>
    <lineage>
        <taxon>Bacteria</taxon>
        <taxon>Bacillati</taxon>
        <taxon>Actinomycetota</taxon>
        <taxon>Actinomycetes</taxon>
        <taxon>Propionibacteriales</taxon>
        <taxon>Propionibacteriaceae</taxon>
        <taxon>Raineyella</taxon>
    </lineage>
</organism>
<evidence type="ECO:0000313" key="4">
    <source>
        <dbReference type="Proteomes" id="UP000199086"/>
    </source>
</evidence>
<accession>A0A1G6GEA6</accession>
<reference evidence="3 4" key="1">
    <citation type="submission" date="2016-06" db="EMBL/GenBank/DDBJ databases">
        <authorList>
            <person name="Olsen C.W."/>
            <person name="Carey S."/>
            <person name="Hinshaw L."/>
            <person name="Karasin A.I."/>
        </authorList>
    </citation>
    <scope>NUCLEOTIDE SEQUENCE [LARGE SCALE GENOMIC DNA]</scope>
    <source>
        <strain evidence="3 4">LZ-22</strain>
    </source>
</reference>
<proteinExistence type="predicted"/>
<evidence type="ECO:0000256" key="2">
    <source>
        <dbReference type="SAM" id="Phobius"/>
    </source>
</evidence>
<name>A0A1G6GEA6_9ACTN</name>
<dbReference type="STRING" id="1577474.GA0111570_10235"/>
<keyword evidence="2" id="KW-0472">Membrane</keyword>
<dbReference type="EMBL" id="FMYF01000002">
    <property type="protein sequence ID" value="SDB80249.1"/>
    <property type="molecule type" value="Genomic_DNA"/>
</dbReference>
<dbReference type="AlphaFoldDB" id="A0A1G6GEA6"/>
<gene>
    <name evidence="3" type="ORF">GA0111570_10235</name>
</gene>
<feature type="region of interest" description="Disordered" evidence="1">
    <location>
        <begin position="38"/>
        <end position="75"/>
    </location>
</feature>
<feature type="compositionally biased region" description="Polar residues" evidence="1">
    <location>
        <begin position="38"/>
        <end position="52"/>
    </location>
</feature>
<keyword evidence="2" id="KW-1133">Transmembrane helix</keyword>
<dbReference type="Proteomes" id="UP000199086">
    <property type="component" value="Unassembled WGS sequence"/>
</dbReference>
<keyword evidence="2" id="KW-0812">Transmembrane</keyword>
<keyword evidence="4" id="KW-1185">Reference proteome</keyword>
<sequence length="237" mass="24962">MEPPRRRTAIGWWLAAGAVLVALLLLVTWAIRAGTGLSTSGAGRGGQPTTQVCPPGELGTPTPMPVQPADGRVHGGKLSYPELGAPFGPVIPEDQVPFARNAVQQLYVVEADFDGRSDWVAQVMIGDLLAGDGFFSPEDGSRIVVDCVVDRFYGDSTVTRNDVRNAATTIDGHPAWVVESKLSFNVPGLKTKGERLLVAIVSTGPSSSGIFYASIPDTTPQLLEPARQAMAGLRVAG</sequence>
<evidence type="ECO:0000256" key="1">
    <source>
        <dbReference type="SAM" id="MobiDB-lite"/>
    </source>
</evidence>
<protein>
    <submittedName>
        <fullName evidence="3">Uncharacterized protein</fullName>
    </submittedName>
</protein>
<evidence type="ECO:0000313" key="3">
    <source>
        <dbReference type="EMBL" id="SDB80249.1"/>
    </source>
</evidence>